<keyword evidence="3" id="KW-1185">Reference proteome</keyword>
<dbReference type="EMBL" id="CP045860">
    <property type="protein sequence ID" value="QGH50965.1"/>
    <property type="molecule type" value="Genomic_DNA"/>
</dbReference>
<name>A0AAP9KE06_9VIBR</name>
<dbReference type="EMBL" id="CP033138">
    <property type="protein sequence ID" value="AYO17081.1"/>
    <property type="molecule type" value="Genomic_DNA"/>
</dbReference>
<protein>
    <submittedName>
        <fullName evidence="2">Uncharacterized protein</fullName>
    </submittedName>
</protein>
<reference evidence="2 4" key="1">
    <citation type="journal article" date="2015" name="Genome Announc.">
        <title>Draft Genome Sequence of Vibrio owensii Strain SH-14, Which Causes Shrimp Acute Hepatopancreatic Necrosis Disease.</title>
        <authorList>
            <person name="Liu L."/>
            <person name="Xiao J."/>
            <person name="Xia X."/>
            <person name="Pan Y."/>
            <person name="Yan S."/>
            <person name="Wang Y."/>
        </authorList>
    </citation>
    <scope>NUCLEOTIDE SEQUENCE [LARGE SCALE GENOMIC DNA]</scope>
    <source>
        <strain evidence="2 4">SH14</strain>
    </source>
</reference>
<evidence type="ECO:0000313" key="4">
    <source>
        <dbReference type="Proteomes" id="UP000390336"/>
    </source>
</evidence>
<sequence>MWGYVDIGAANKVWCGDVLYKDSCALVSYADPRQLKKIAPIAKSLVLDNGAFTFYQRGVVADDDHWAGFYALVLAWYSRIDWFIIPDVIGGSEEDNDALLSQVPAQFRDKAVPVWHSNESLDRLSRLCEQFERVAIGLVREHKPASSKKASQVLDMVFDHVYEVNAYTTKLHGLAMLDGRVIGNYPFDSADSAFVAINVPKDRENMPEVKCKLARTAIYKGKIEQVIPPSISEWRTQVGKTIPLF</sequence>
<dbReference type="Proteomes" id="UP000272136">
    <property type="component" value="Chromosome 2"/>
</dbReference>
<reference evidence="2" key="3">
    <citation type="submission" date="2019-11" db="EMBL/GenBank/DDBJ databases">
        <title>Complete genome sequence of Vibrio owensii SH-14 isolated from shrimp with acute hepatopancreatic necrosis diease.</title>
        <authorList>
            <person name="Liang X."/>
            <person name="Wang Y."/>
        </authorList>
    </citation>
    <scope>NUCLEOTIDE SEQUENCE</scope>
    <source>
        <strain evidence="2">SH14</strain>
    </source>
</reference>
<gene>
    <name evidence="2" type="ORF">APZ19_19100</name>
    <name evidence="1" type="ORF">D0812_22085</name>
</gene>
<dbReference type="AlphaFoldDB" id="A0AAP9KE06"/>
<dbReference type="Proteomes" id="UP000390336">
    <property type="component" value="Chromosome 2"/>
</dbReference>
<reference evidence="1 3" key="2">
    <citation type="submission" date="2018-10" db="EMBL/GenBank/DDBJ databases">
        <title>Whole Genome of Vibrio owensii strain 170502, isolated from Acute Hepatopancreatic Necrosis Disease (AHPND) shrimp.</title>
        <authorList>
            <person name="Yan M."/>
            <person name="Wang X."/>
            <person name="Wang Y."/>
        </authorList>
    </citation>
    <scope>NUCLEOTIDE SEQUENCE [LARGE SCALE GENOMIC DNA]</scope>
    <source>
        <strain evidence="1 3">1700302</strain>
    </source>
</reference>
<organism evidence="2 4">
    <name type="scientific">Vibrio owensii</name>
    <dbReference type="NCBI Taxonomy" id="696485"/>
    <lineage>
        <taxon>Bacteria</taxon>
        <taxon>Pseudomonadati</taxon>
        <taxon>Pseudomonadota</taxon>
        <taxon>Gammaproteobacteria</taxon>
        <taxon>Vibrionales</taxon>
        <taxon>Vibrionaceae</taxon>
        <taxon>Vibrio</taxon>
    </lineage>
</organism>
<evidence type="ECO:0000313" key="3">
    <source>
        <dbReference type="Proteomes" id="UP000272136"/>
    </source>
</evidence>
<proteinExistence type="predicted"/>
<accession>A0AAP9KE06</accession>
<evidence type="ECO:0000313" key="2">
    <source>
        <dbReference type="EMBL" id="QGH50965.1"/>
    </source>
</evidence>
<evidence type="ECO:0000313" key="1">
    <source>
        <dbReference type="EMBL" id="AYO17081.1"/>
    </source>
</evidence>
<dbReference type="RefSeq" id="WP_054823364.1">
    <property type="nucleotide sequence ID" value="NZ_CP033138.1"/>
</dbReference>